<keyword evidence="2" id="KW-1185">Reference proteome</keyword>
<gene>
    <name evidence="1" type="ORF">GCM10023208_24530</name>
</gene>
<evidence type="ECO:0000313" key="1">
    <source>
        <dbReference type="EMBL" id="GAA5058240.1"/>
    </source>
</evidence>
<protein>
    <submittedName>
        <fullName evidence="1">Uncharacterized protein</fullName>
    </submittedName>
</protein>
<organism evidence="1 2">
    <name type="scientific">Erythrobacter westpacificensis</name>
    <dbReference type="NCBI Taxonomy" id="1055231"/>
    <lineage>
        <taxon>Bacteria</taxon>
        <taxon>Pseudomonadati</taxon>
        <taxon>Pseudomonadota</taxon>
        <taxon>Alphaproteobacteria</taxon>
        <taxon>Sphingomonadales</taxon>
        <taxon>Erythrobacteraceae</taxon>
        <taxon>Erythrobacter/Porphyrobacter group</taxon>
        <taxon>Erythrobacter</taxon>
    </lineage>
</organism>
<accession>A0ABP9KGG8</accession>
<dbReference type="EMBL" id="BAABHV010000017">
    <property type="protein sequence ID" value="GAA5058240.1"/>
    <property type="molecule type" value="Genomic_DNA"/>
</dbReference>
<evidence type="ECO:0000313" key="2">
    <source>
        <dbReference type="Proteomes" id="UP001500518"/>
    </source>
</evidence>
<dbReference type="Proteomes" id="UP001500518">
    <property type="component" value="Unassembled WGS sequence"/>
</dbReference>
<reference evidence="2" key="1">
    <citation type="journal article" date="2019" name="Int. J. Syst. Evol. Microbiol.">
        <title>The Global Catalogue of Microorganisms (GCM) 10K type strain sequencing project: providing services to taxonomists for standard genome sequencing and annotation.</title>
        <authorList>
            <consortium name="The Broad Institute Genomics Platform"/>
            <consortium name="The Broad Institute Genome Sequencing Center for Infectious Disease"/>
            <person name="Wu L."/>
            <person name="Ma J."/>
        </authorList>
    </citation>
    <scope>NUCLEOTIDE SEQUENCE [LARGE SCALE GENOMIC DNA]</scope>
    <source>
        <strain evidence="2">JCM 18014</strain>
    </source>
</reference>
<comment type="caution">
    <text evidence="1">The sequence shown here is derived from an EMBL/GenBank/DDBJ whole genome shotgun (WGS) entry which is preliminary data.</text>
</comment>
<proteinExistence type="predicted"/>
<sequence>MAEKKVSEEVNPAIARYWQYRAAQSAHDALSYEKALEDATIPDEQIDPLFDRRAETFRDLMFAPADDLNALRDKMKAFTIEDAHEDVNAREIIQVLFADVERIREKLGNEERRRERGA</sequence>
<dbReference type="RefSeq" id="WP_346033349.1">
    <property type="nucleotide sequence ID" value="NZ_BAABHV010000017.1"/>
</dbReference>
<name>A0ABP9KGG8_9SPHN</name>